<protein>
    <submittedName>
        <fullName evidence="1">Uncharacterized protein</fullName>
    </submittedName>
</protein>
<evidence type="ECO:0000313" key="2">
    <source>
        <dbReference type="Proteomes" id="UP000622533"/>
    </source>
</evidence>
<dbReference type="RefSeq" id="WP_193919710.1">
    <property type="nucleotide sequence ID" value="NZ_JADEXS020000002.1"/>
</dbReference>
<name>A0A8J7D2A2_DESMC</name>
<dbReference type="Proteomes" id="UP000622533">
    <property type="component" value="Unassembled WGS sequence"/>
</dbReference>
<organism evidence="1 2">
    <name type="scientific">Desmonostoc muscorum LEGE 12446</name>
    <dbReference type="NCBI Taxonomy" id="1828758"/>
    <lineage>
        <taxon>Bacteria</taxon>
        <taxon>Bacillati</taxon>
        <taxon>Cyanobacteriota</taxon>
        <taxon>Cyanophyceae</taxon>
        <taxon>Nostocales</taxon>
        <taxon>Nostocaceae</taxon>
        <taxon>Desmonostoc</taxon>
    </lineage>
</organism>
<gene>
    <name evidence="1" type="ORF">IQ276_21920</name>
</gene>
<dbReference type="EMBL" id="JADEXS010000343">
    <property type="protein sequence ID" value="MBE9024978.1"/>
    <property type="molecule type" value="Genomic_DNA"/>
</dbReference>
<proteinExistence type="predicted"/>
<dbReference type="AlphaFoldDB" id="A0A8J7D2A2"/>
<evidence type="ECO:0000313" key="1">
    <source>
        <dbReference type="EMBL" id="MBE9024978.1"/>
    </source>
</evidence>
<reference evidence="1" key="1">
    <citation type="submission" date="2020-10" db="EMBL/GenBank/DDBJ databases">
        <authorList>
            <person name="Castelo-Branco R."/>
            <person name="Eusebio N."/>
            <person name="Adriana R."/>
            <person name="Vieira A."/>
            <person name="Brugerolle De Fraissinette N."/>
            <person name="Rezende De Castro R."/>
            <person name="Schneider M.P."/>
            <person name="Vasconcelos V."/>
            <person name="Leao P.N."/>
        </authorList>
    </citation>
    <scope>NUCLEOTIDE SEQUENCE</scope>
    <source>
        <strain evidence="1">LEGE 12446</strain>
    </source>
</reference>
<sequence length="50" mass="5459">MVSYFAYRVGDGLRPTVGDIDVSFHFASSDRSSGCVNPVVARLKPLLDWG</sequence>
<comment type="caution">
    <text evidence="1">The sequence shown here is derived from an EMBL/GenBank/DDBJ whole genome shotgun (WGS) entry which is preliminary data.</text>
</comment>
<keyword evidence="2" id="KW-1185">Reference proteome</keyword>
<accession>A0A8J7D2A2</accession>